<sequence>MVTPSAHQAPSILVMGDHRVMSRISTAQCCLLSLLSETDIPLNDYYRHGLLMALKELTGVLEARVSYLEEKHLRPGGKHAND</sequence>
<protein>
    <recommendedName>
        <fullName evidence="3">DUF3077 domain-containing protein</fullName>
    </recommendedName>
</protein>
<dbReference type="RefSeq" id="WP_172420802.1">
    <property type="nucleotide sequence ID" value="NZ_AP022843.1"/>
</dbReference>
<dbReference type="AlphaFoldDB" id="A0A6F8U4P9"/>
<evidence type="ECO:0008006" key="3">
    <source>
        <dbReference type="Google" id="ProtNLM"/>
    </source>
</evidence>
<reference evidence="1 2" key="1">
    <citation type="submission" date="2020-03" db="EMBL/GenBank/DDBJ databases">
        <title>Complete Genome Sequence of Halomonas hydrothermalis Strain Slthf2, Halophilic Bacterium Isolated from Deep-Sea Hydrothermal-Vent Environments.</title>
        <authorList>
            <person name="Takeyama N."/>
            <person name="Huang M."/>
            <person name="Sato K."/>
            <person name="Galipon J."/>
            <person name="Arakawa K."/>
        </authorList>
    </citation>
    <scope>NUCLEOTIDE SEQUENCE [LARGE SCALE GENOMIC DNA]</scope>
    <source>
        <strain evidence="1 2">Slthf2</strain>
    </source>
</reference>
<dbReference type="Proteomes" id="UP000502259">
    <property type="component" value="Chromosome"/>
</dbReference>
<organism evidence="1 2">
    <name type="scientific">Halomonas hydrothermalis</name>
    <dbReference type="NCBI Taxonomy" id="115561"/>
    <lineage>
        <taxon>Bacteria</taxon>
        <taxon>Pseudomonadati</taxon>
        <taxon>Pseudomonadota</taxon>
        <taxon>Gammaproteobacteria</taxon>
        <taxon>Oceanospirillales</taxon>
        <taxon>Halomonadaceae</taxon>
        <taxon>Halomonas</taxon>
    </lineage>
</organism>
<name>A0A6F8U4P9_9GAMM</name>
<gene>
    <name evidence="1" type="ORF">HHSLTHF2_17900</name>
</gene>
<evidence type="ECO:0000313" key="1">
    <source>
        <dbReference type="EMBL" id="BCB07900.1"/>
    </source>
</evidence>
<evidence type="ECO:0000313" key="2">
    <source>
        <dbReference type="Proteomes" id="UP000502259"/>
    </source>
</evidence>
<keyword evidence="2" id="KW-1185">Reference proteome</keyword>
<proteinExistence type="predicted"/>
<dbReference type="EMBL" id="AP022843">
    <property type="protein sequence ID" value="BCB07900.1"/>
    <property type="molecule type" value="Genomic_DNA"/>
</dbReference>
<accession>A0A6F8U4P9</accession>